<dbReference type="InterPro" id="IPR018392">
    <property type="entry name" value="LysM"/>
</dbReference>
<organism evidence="2 3">
    <name type="scientific">Thermoanaerobacterium thermosaccharolyticum</name>
    <name type="common">Clostridium thermosaccharolyticum</name>
    <dbReference type="NCBI Taxonomy" id="1517"/>
    <lineage>
        <taxon>Bacteria</taxon>
        <taxon>Bacillati</taxon>
        <taxon>Bacillota</taxon>
        <taxon>Clostridia</taxon>
        <taxon>Thermoanaerobacterales</taxon>
        <taxon>Thermoanaerobacteraceae</taxon>
        <taxon>Thermoanaerobacterium</taxon>
    </lineage>
</organism>
<feature type="domain" description="LysM" evidence="1">
    <location>
        <begin position="70"/>
        <end position="115"/>
    </location>
</feature>
<dbReference type="PANTHER" id="PTHR33734:SF22">
    <property type="entry name" value="MEMBRANE-BOUND LYTIC MUREIN TRANSGLYCOSYLASE D"/>
    <property type="match status" value="1"/>
</dbReference>
<dbReference type="InterPro" id="IPR014248">
    <property type="entry name" value="Spore_coat_assembly_SafA"/>
</dbReference>
<dbReference type="AlphaFoldDB" id="A0A231VHC5"/>
<name>A0A231VHC5_THETR</name>
<dbReference type="Pfam" id="PF01476">
    <property type="entry name" value="LysM"/>
    <property type="match status" value="2"/>
</dbReference>
<dbReference type="SUPFAM" id="SSF54106">
    <property type="entry name" value="LysM domain"/>
    <property type="match status" value="2"/>
</dbReference>
<accession>A0A231VHC5</accession>
<evidence type="ECO:0000313" key="3">
    <source>
        <dbReference type="Proteomes" id="UP000215301"/>
    </source>
</evidence>
<proteinExistence type="predicted"/>
<dbReference type="EMBL" id="NKHD01000020">
    <property type="protein sequence ID" value="OXT07595.1"/>
    <property type="molecule type" value="Genomic_DNA"/>
</dbReference>
<dbReference type="RefSeq" id="WP_094045088.1">
    <property type="nucleotide sequence ID" value="NZ_NKHD01000020.1"/>
</dbReference>
<dbReference type="NCBIfam" id="TIGR02899">
    <property type="entry name" value="spore_safA"/>
    <property type="match status" value="2"/>
</dbReference>
<dbReference type="PROSITE" id="PS51782">
    <property type="entry name" value="LYSM"/>
    <property type="match status" value="2"/>
</dbReference>
<dbReference type="GO" id="GO:0008932">
    <property type="term" value="F:lytic endotransglycosylase activity"/>
    <property type="evidence" value="ECO:0007669"/>
    <property type="project" value="TreeGrafter"/>
</dbReference>
<comment type="caution">
    <text evidence="2">The sequence shown here is derived from an EMBL/GenBank/DDBJ whole genome shotgun (WGS) entry which is preliminary data.</text>
</comment>
<evidence type="ECO:0000313" key="2">
    <source>
        <dbReference type="EMBL" id="OXT07595.1"/>
    </source>
</evidence>
<dbReference type="CDD" id="cd00118">
    <property type="entry name" value="LysM"/>
    <property type="match status" value="2"/>
</dbReference>
<protein>
    <submittedName>
        <fullName evidence="2">Peptidoglycan-binding protein</fullName>
    </submittedName>
</protein>
<dbReference type="PANTHER" id="PTHR33734">
    <property type="entry name" value="LYSM DOMAIN-CONTAINING GPI-ANCHORED PROTEIN 2"/>
    <property type="match status" value="1"/>
</dbReference>
<reference evidence="2 3" key="1">
    <citation type="submission" date="2017-06" db="EMBL/GenBank/DDBJ databases">
        <title>Isolation and characterization of a thermophilic and butanogenic Thermoanaerobacterium thermosaccharolyticum M5 capable of efficient degradation of hemicellulose.</title>
        <authorList>
            <person name="Xin F."/>
            <person name="Jiang Y."/>
        </authorList>
    </citation>
    <scope>NUCLEOTIDE SEQUENCE [LARGE SCALE GENOMIC DNA]</scope>
    <source>
        <strain evidence="2 3">M5</strain>
    </source>
</reference>
<evidence type="ECO:0000259" key="1">
    <source>
        <dbReference type="PROSITE" id="PS51782"/>
    </source>
</evidence>
<gene>
    <name evidence="2" type="ORF">CE561_07140</name>
</gene>
<dbReference type="Gene3D" id="3.10.350.10">
    <property type="entry name" value="LysM domain"/>
    <property type="match status" value="2"/>
</dbReference>
<dbReference type="InterPro" id="IPR036779">
    <property type="entry name" value="LysM_dom_sf"/>
</dbReference>
<dbReference type="SMART" id="SM00257">
    <property type="entry name" value="LysM"/>
    <property type="match status" value="2"/>
</dbReference>
<feature type="domain" description="LysM" evidence="1">
    <location>
        <begin position="13"/>
        <end position="58"/>
    </location>
</feature>
<dbReference type="Proteomes" id="UP000215301">
    <property type="component" value="Unassembled WGS sequence"/>
</dbReference>
<sequence length="120" mass="13835">MSDPQYYPVHCRTTYIVRPGDSMWTIANMFGIPLDCLIRANPQIPNPNLIYPGQQICIPAFCPPERHCREMYIVRPGDSMWTIANMYGIPLDCLIRANPQIPNPNLIYPGQQICIPYHCW</sequence>